<evidence type="ECO:0000256" key="1">
    <source>
        <dbReference type="SAM" id="MobiDB-lite"/>
    </source>
</evidence>
<proteinExistence type="predicted"/>
<feature type="region of interest" description="Disordered" evidence="1">
    <location>
        <begin position="240"/>
        <end position="300"/>
    </location>
</feature>
<comment type="caution">
    <text evidence="2">The sequence shown here is derived from an EMBL/GenBank/DDBJ whole genome shotgun (WGS) entry which is preliminary data.</text>
</comment>
<dbReference type="Pfam" id="PF03004">
    <property type="entry name" value="Transposase_24"/>
    <property type="match status" value="1"/>
</dbReference>
<dbReference type="Proteomes" id="UP001419268">
    <property type="component" value="Unassembled WGS sequence"/>
</dbReference>
<keyword evidence="3" id="KW-1185">Reference proteome</keyword>
<dbReference type="AlphaFoldDB" id="A0AAP0L974"/>
<feature type="region of interest" description="Disordered" evidence="1">
    <location>
        <begin position="197"/>
        <end position="228"/>
    </location>
</feature>
<organism evidence="2 3">
    <name type="scientific">Stephania cephalantha</name>
    <dbReference type="NCBI Taxonomy" id="152367"/>
    <lineage>
        <taxon>Eukaryota</taxon>
        <taxon>Viridiplantae</taxon>
        <taxon>Streptophyta</taxon>
        <taxon>Embryophyta</taxon>
        <taxon>Tracheophyta</taxon>
        <taxon>Spermatophyta</taxon>
        <taxon>Magnoliopsida</taxon>
        <taxon>Ranunculales</taxon>
        <taxon>Menispermaceae</taxon>
        <taxon>Menispermoideae</taxon>
        <taxon>Cissampelideae</taxon>
        <taxon>Stephania</taxon>
    </lineage>
</organism>
<accession>A0AAP0L974</accession>
<reference evidence="2 3" key="1">
    <citation type="submission" date="2024-01" db="EMBL/GenBank/DDBJ databases">
        <title>Genome assemblies of Stephania.</title>
        <authorList>
            <person name="Yang L."/>
        </authorList>
    </citation>
    <scope>NUCLEOTIDE SEQUENCE [LARGE SCALE GENOMIC DNA]</scope>
    <source>
        <strain evidence="2">JXDWG</strain>
        <tissue evidence="2">Leaf</tissue>
    </source>
</reference>
<gene>
    <name evidence="2" type="ORF">Scep_001333</name>
</gene>
<dbReference type="InterPro" id="IPR004252">
    <property type="entry name" value="Probable_transposase_24"/>
</dbReference>
<evidence type="ECO:0000313" key="3">
    <source>
        <dbReference type="Proteomes" id="UP001419268"/>
    </source>
</evidence>
<feature type="region of interest" description="Disordered" evidence="1">
    <location>
        <begin position="53"/>
        <end position="80"/>
    </location>
</feature>
<name>A0AAP0L974_9MAGN</name>
<feature type="compositionally biased region" description="Basic and acidic residues" evidence="1">
    <location>
        <begin position="257"/>
        <end position="275"/>
    </location>
</feature>
<protein>
    <submittedName>
        <fullName evidence="2">Uncharacterized protein</fullName>
    </submittedName>
</protein>
<feature type="compositionally biased region" description="Pro residues" evidence="1">
    <location>
        <begin position="207"/>
        <end position="216"/>
    </location>
</feature>
<evidence type="ECO:0000313" key="2">
    <source>
        <dbReference type="EMBL" id="KAK9166142.1"/>
    </source>
</evidence>
<sequence length="300" mass="34344">MSFAIYEAWCRKAAIRYTNNMYLIAKKRRTPIYLTDEVFEHYKRTRAIDEAFKKKSEQMSTNRRSEVGGPGTGISLHSIGSISARQDGDTLEKKHKRRPTRQEMFRHLHTYGHDGHTFVDQGSAKIDAELTRRVEELSTESPDTPIDVDVVYSEVLPEVKDRIYGIGSQGYHRHISSSIEASSSRGPAYGPHELEELQRDHKRRHVPPTPRPPPSPATARSGPQRDDIRDGVYVVDTQHLTNDRSPSDPHSSSQSTHLDDHHLGHWTDPRRELPEGRQQLLDDREEFMSQLLLPPRPPPL</sequence>
<dbReference type="EMBL" id="JBBNAG010000001">
    <property type="protein sequence ID" value="KAK9166142.1"/>
    <property type="molecule type" value="Genomic_DNA"/>
</dbReference>